<dbReference type="EMBL" id="LTAO01000003">
    <property type="protein sequence ID" value="KYG34113.1"/>
    <property type="molecule type" value="Genomic_DNA"/>
</dbReference>
<evidence type="ECO:0000313" key="3">
    <source>
        <dbReference type="Proteomes" id="UP000075806"/>
    </source>
</evidence>
<dbReference type="OrthoDB" id="9791556at2"/>
<feature type="domain" description="Ribosomal RNA large subunit methyltransferase K/L-like methyltransferase" evidence="1">
    <location>
        <begin position="142"/>
        <end position="240"/>
    </location>
</feature>
<reference evidence="2" key="1">
    <citation type="submission" date="2016-02" db="EMBL/GenBank/DDBJ databases">
        <title>Genome sequence of Bacillus trypoxylicola KCTC 13244(T).</title>
        <authorList>
            <person name="Jeong H."/>
            <person name="Park S.-H."/>
            <person name="Choi S.-K."/>
        </authorList>
    </citation>
    <scope>NUCLEOTIDE SEQUENCE [LARGE SCALE GENOMIC DNA]</scope>
    <source>
        <strain evidence="2">KCTC 13244</strain>
    </source>
</reference>
<accession>A0A162EZI8</accession>
<dbReference type="Gene3D" id="3.40.50.150">
    <property type="entry name" value="Vaccinia Virus protein VP39"/>
    <property type="match status" value="1"/>
</dbReference>
<keyword evidence="2" id="KW-0808">Transferase</keyword>
<dbReference type="PANTHER" id="PTHR14911">
    <property type="entry name" value="THUMP DOMAIN-CONTAINING"/>
    <property type="match status" value="1"/>
</dbReference>
<dbReference type="InterPro" id="IPR000241">
    <property type="entry name" value="RlmKL-like_Mtase"/>
</dbReference>
<dbReference type="GO" id="GO:0030488">
    <property type="term" value="P:tRNA methylation"/>
    <property type="evidence" value="ECO:0007669"/>
    <property type="project" value="TreeGrafter"/>
</dbReference>
<dbReference type="Proteomes" id="UP000075806">
    <property type="component" value="Unassembled WGS sequence"/>
</dbReference>
<dbReference type="PANTHER" id="PTHR14911:SF13">
    <property type="entry name" value="TRNA (GUANINE(6)-N2)-METHYLTRANSFERASE THUMP3"/>
    <property type="match status" value="1"/>
</dbReference>
<dbReference type="SUPFAM" id="SSF53335">
    <property type="entry name" value="S-adenosyl-L-methionine-dependent methyltransferases"/>
    <property type="match status" value="1"/>
</dbReference>
<dbReference type="AlphaFoldDB" id="A0A162EZI8"/>
<sequence>MYSCHEDEEELKRLEMRALFEKEEPSSLLESSIKINPSRSPFIRGRLDIVFKEKSFADMEKIIKGYTMNTSFKINIYRREEPSFKIHFQERRRIERALGESIKGEVDLQNPEVNWLLINDEDAWYFGPWTESEPMWLLHKKKPKMYSTALSTRVARSIVNIALPQIENRTAIDPCCGIGTVLVEALSMGVNIIGSDRNPLAVIGARENIEHFGYSTDVNIQDLNTITSSFDVAILDMPYNLCSVLPEQEKINLLSRIKNVSDKAVIITVEPIERQLIDLGFDIVDRGTVRKSQFKREIFVCKTNGRRASCIITN</sequence>
<gene>
    <name evidence="2" type="ORF">AZF04_14885</name>
</gene>
<proteinExistence type="predicted"/>
<evidence type="ECO:0000259" key="1">
    <source>
        <dbReference type="Pfam" id="PF01170"/>
    </source>
</evidence>
<comment type="caution">
    <text evidence="2">The sequence shown here is derived from an EMBL/GenBank/DDBJ whole genome shotgun (WGS) entry which is preliminary data.</text>
</comment>
<evidence type="ECO:0000313" key="2">
    <source>
        <dbReference type="EMBL" id="KYG34113.1"/>
    </source>
</evidence>
<protein>
    <submittedName>
        <fullName evidence="2">RNA methyltransferase</fullName>
    </submittedName>
</protein>
<keyword evidence="3" id="KW-1185">Reference proteome</keyword>
<dbReference type="Pfam" id="PF01170">
    <property type="entry name" value="UPF0020"/>
    <property type="match status" value="1"/>
</dbReference>
<dbReference type="GO" id="GO:0016423">
    <property type="term" value="F:tRNA (guanine) methyltransferase activity"/>
    <property type="evidence" value="ECO:0007669"/>
    <property type="project" value="TreeGrafter"/>
</dbReference>
<organism evidence="2 3">
    <name type="scientific">Alkalihalobacillus trypoxylicola</name>
    <dbReference type="NCBI Taxonomy" id="519424"/>
    <lineage>
        <taxon>Bacteria</taxon>
        <taxon>Bacillati</taxon>
        <taxon>Bacillota</taxon>
        <taxon>Bacilli</taxon>
        <taxon>Bacillales</taxon>
        <taxon>Bacillaceae</taxon>
        <taxon>Alkalihalobacillus</taxon>
    </lineage>
</organism>
<keyword evidence="2" id="KW-0489">Methyltransferase</keyword>
<dbReference type="STRING" id="519424.AZF04_14885"/>
<dbReference type="InterPro" id="IPR029063">
    <property type="entry name" value="SAM-dependent_MTases_sf"/>
</dbReference>
<name>A0A162EZI8_9BACI</name>
<dbReference type="CDD" id="cd02440">
    <property type="entry name" value="AdoMet_MTases"/>
    <property type="match status" value="1"/>
</dbReference>